<feature type="compositionally biased region" description="Low complexity" evidence="1">
    <location>
        <begin position="16"/>
        <end position="31"/>
    </location>
</feature>
<organism evidence="2">
    <name type="scientific">Singulisphaera sp. Ch08</name>
    <dbReference type="NCBI Taxonomy" id="3120278"/>
    <lineage>
        <taxon>Bacteria</taxon>
        <taxon>Pseudomonadati</taxon>
        <taxon>Planctomycetota</taxon>
        <taxon>Planctomycetia</taxon>
        <taxon>Isosphaerales</taxon>
        <taxon>Isosphaeraceae</taxon>
        <taxon>Singulisphaera</taxon>
    </lineage>
</organism>
<proteinExistence type="predicted"/>
<name>A0AAU7C8M1_9BACT</name>
<protein>
    <recommendedName>
        <fullName evidence="3">YtkA-like domain-containing protein</fullName>
    </recommendedName>
</protein>
<evidence type="ECO:0000256" key="1">
    <source>
        <dbReference type="SAM" id="MobiDB-lite"/>
    </source>
</evidence>
<reference evidence="2" key="1">
    <citation type="submission" date="2024-05" db="EMBL/GenBank/DDBJ databases">
        <title>Planctomycetes of the genus Singulisphaera possess chitinolytic capabilities.</title>
        <authorList>
            <person name="Ivanova A."/>
        </authorList>
    </citation>
    <scope>NUCLEOTIDE SEQUENCE</scope>
    <source>
        <strain evidence="2">Ch08T</strain>
    </source>
</reference>
<evidence type="ECO:0008006" key="3">
    <source>
        <dbReference type="Google" id="ProtNLM"/>
    </source>
</evidence>
<dbReference type="EMBL" id="CP155447">
    <property type="protein sequence ID" value="XBH01475.1"/>
    <property type="molecule type" value="Genomic_DNA"/>
</dbReference>
<dbReference type="RefSeq" id="WP_406694198.1">
    <property type="nucleotide sequence ID" value="NZ_CP155447.1"/>
</dbReference>
<sequence>MFTGIAFAFALFAAANSSDDPKPSSSKPDSPAGNPSSKAETSAYRFEFERPTKAERSTQPGNQMPIAVALKVSTGNAPPTFMILQMLSGKTIVDSCAMNPKRNPSPGEQAFETNMKAPKQPGTYTLRVDAIQTTIYKNEKGKTATRDTHVISPSIKFIVKK</sequence>
<dbReference type="AlphaFoldDB" id="A0AAU7C8M1"/>
<feature type="region of interest" description="Disordered" evidence="1">
    <location>
        <begin position="16"/>
        <end position="43"/>
    </location>
</feature>
<evidence type="ECO:0000313" key="2">
    <source>
        <dbReference type="EMBL" id="XBH01475.1"/>
    </source>
</evidence>
<gene>
    <name evidence="2" type="ORF">V5E97_24345</name>
</gene>
<accession>A0AAU7C8M1</accession>